<dbReference type="Proteomes" id="UP000677913">
    <property type="component" value="Unassembled WGS sequence"/>
</dbReference>
<evidence type="ECO:0000313" key="2">
    <source>
        <dbReference type="Proteomes" id="UP000677913"/>
    </source>
</evidence>
<accession>A0A8J7WQ67</accession>
<dbReference type="EMBL" id="JAGSXH010000157">
    <property type="protein sequence ID" value="MBS2966506.1"/>
    <property type="molecule type" value="Genomic_DNA"/>
</dbReference>
<keyword evidence="2" id="KW-1185">Reference proteome</keyword>
<protein>
    <submittedName>
        <fullName evidence="1">Uncharacterized protein</fullName>
    </submittedName>
</protein>
<comment type="caution">
    <text evidence="1">The sequence shown here is derived from an EMBL/GenBank/DDBJ whole genome shotgun (WGS) entry which is preliminary data.</text>
</comment>
<sequence length="154" mass="16992">MNYVDATHIQDWVRAGRATVAPHQDCFRFHQHLLALQWVGSGIDWSLLPNVVIDLGALADEVVFEAASGLPVASHSHLLALFTPDQPGIYCEMKDGLENLDYLFWKAPGVRFVCGTDFIGGAMIPRCADFAEFRDVPVRLTVSTGEIAHHAIPH</sequence>
<name>A0A8J7WQ67_9ACTN</name>
<evidence type="ECO:0000313" key="1">
    <source>
        <dbReference type="EMBL" id="MBS2966506.1"/>
    </source>
</evidence>
<organism evidence="1 2">
    <name type="scientific">Actinocrinis puniceicyclus</name>
    <dbReference type="NCBI Taxonomy" id="977794"/>
    <lineage>
        <taxon>Bacteria</taxon>
        <taxon>Bacillati</taxon>
        <taxon>Actinomycetota</taxon>
        <taxon>Actinomycetes</taxon>
        <taxon>Catenulisporales</taxon>
        <taxon>Actinospicaceae</taxon>
        <taxon>Actinocrinis</taxon>
    </lineage>
</organism>
<proteinExistence type="predicted"/>
<dbReference type="AlphaFoldDB" id="A0A8J7WQ67"/>
<reference evidence="1" key="1">
    <citation type="submission" date="2021-04" db="EMBL/GenBank/DDBJ databases">
        <title>Genome based classification of Actinospica acidithermotolerans sp. nov., an actinobacterium isolated from an Indonesian hot spring.</title>
        <authorList>
            <person name="Kusuma A.B."/>
            <person name="Putra K.E."/>
            <person name="Nafisah S."/>
            <person name="Loh J."/>
            <person name="Nouioui I."/>
            <person name="Goodfellow M."/>
        </authorList>
    </citation>
    <scope>NUCLEOTIDE SEQUENCE</scope>
    <source>
        <strain evidence="1">DSM 45618</strain>
    </source>
</reference>
<gene>
    <name evidence="1" type="ORF">KGA66_25930</name>
</gene>
<dbReference type="RefSeq" id="WP_211471646.1">
    <property type="nucleotide sequence ID" value="NZ_JAGSXH010000157.1"/>
</dbReference>